<feature type="signal peptide" evidence="1">
    <location>
        <begin position="1"/>
        <end position="24"/>
    </location>
</feature>
<sequence length="87" mass="9281">MAKIGVVVLVLSLVLVLSIHSVLAEESFVQTAADHINKVASSMKDTVENLKTTVGEAVDDAKQSTETWTEWFHNIVAAVGLAGKSDD</sequence>
<dbReference type="EMBL" id="OIVN01002112">
    <property type="protein sequence ID" value="SPD00696.1"/>
    <property type="molecule type" value="Genomic_DNA"/>
</dbReference>
<dbReference type="AlphaFoldDB" id="A0A2N9GDN5"/>
<feature type="chain" id="PRO_5014634265" evidence="1">
    <location>
        <begin position="25"/>
        <end position="87"/>
    </location>
</feature>
<evidence type="ECO:0000256" key="1">
    <source>
        <dbReference type="SAM" id="SignalP"/>
    </source>
</evidence>
<evidence type="ECO:0000313" key="2">
    <source>
        <dbReference type="EMBL" id="SPD00696.1"/>
    </source>
</evidence>
<reference evidence="2" key="1">
    <citation type="submission" date="2018-02" db="EMBL/GenBank/DDBJ databases">
        <authorList>
            <person name="Cohen D.B."/>
            <person name="Kent A.D."/>
        </authorList>
    </citation>
    <scope>NUCLEOTIDE SEQUENCE</scope>
</reference>
<organism evidence="2">
    <name type="scientific">Fagus sylvatica</name>
    <name type="common">Beechnut</name>
    <dbReference type="NCBI Taxonomy" id="28930"/>
    <lineage>
        <taxon>Eukaryota</taxon>
        <taxon>Viridiplantae</taxon>
        <taxon>Streptophyta</taxon>
        <taxon>Embryophyta</taxon>
        <taxon>Tracheophyta</taxon>
        <taxon>Spermatophyta</taxon>
        <taxon>Magnoliopsida</taxon>
        <taxon>eudicotyledons</taxon>
        <taxon>Gunneridae</taxon>
        <taxon>Pentapetalae</taxon>
        <taxon>rosids</taxon>
        <taxon>fabids</taxon>
        <taxon>Fagales</taxon>
        <taxon>Fagaceae</taxon>
        <taxon>Fagus</taxon>
    </lineage>
</organism>
<accession>A0A2N9GDN5</accession>
<proteinExistence type="predicted"/>
<name>A0A2N9GDN5_FAGSY</name>
<keyword evidence="1" id="KW-0732">Signal</keyword>
<protein>
    <submittedName>
        <fullName evidence="2">Uncharacterized protein</fullName>
    </submittedName>
</protein>
<gene>
    <name evidence="2" type="ORF">FSB_LOCUS28578</name>
</gene>